<keyword evidence="2" id="KW-1185">Reference proteome</keyword>
<dbReference type="GO" id="GO:0016491">
    <property type="term" value="F:oxidoreductase activity"/>
    <property type="evidence" value="ECO:0007669"/>
    <property type="project" value="TreeGrafter"/>
</dbReference>
<dbReference type="Pfam" id="PF13646">
    <property type="entry name" value="HEAT_2"/>
    <property type="match status" value="1"/>
</dbReference>
<dbReference type="Gene3D" id="1.25.10.10">
    <property type="entry name" value="Leucine-rich Repeat Variant"/>
    <property type="match status" value="1"/>
</dbReference>
<dbReference type="PANTHER" id="PTHR12697">
    <property type="entry name" value="PBS LYASE HEAT-LIKE PROTEIN"/>
    <property type="match status" value="1"/>
</dbReference>
<dbReference type="PATRIC" id="fig|55758.3.peg.735"/>
<dbReference type="EMBL" id="LWMT01000098">
    <property type="protein sequence ID" value="KZX15355.1"/>
    <property type="molecule type" value="Genomic_DNA"/>
</dbReference>
<dbReference type="InterPro" id="IPR000225">
    <property type="entry name" value="Armadillo"/>
</dbReference>
<dbReference type="GO" id="GO:0016829">
    <property type="term" value="F:lyase activity"/>
    <property type="evidence" value="ECO:0007669"/>
    <property type="project" value="UniProtKB-KW"/>
</dbReference>
<name>A0A166D9V4_9EURY</name>
<dbReference type="SUPFAM" id="SSF48371">
    <property type="entry name" value="ARM repeat"/>
    <property type="match status" value="1"/>
</dbReference>
<evidence type="ECO:0000313" key="2">
    <source>
        <dbReference type="Proteomes" id="UP000077066"/>
    </source>
</evidence>
<evidence type="ECO:0000313" key="1">
    <source>
        <dbReference type="EMBL" id="KZX15355.1"/>
    </source>
</evidence>
<dbReference type="OrthoDB" id="10495at2157"/>
<keyword evidence="1" id="KW-0456">Lyase</keyword>
<dbReference type="STRING" id="55758.MBFIL_06560"/>
<dbReference type="SMART" id="SM00567">
    <property type="entry name" value="EZ_HEAT"/>
    <property type="match status" value="3"/>
</dbReference>
<reference evidence="1 2" key="1">
    <citation type="submission" date="2016-04" db="EMBL/GenBank/DDBJ databases">
        <title>Genome sequence of Methanobrevibacter filiformis DSM 11501.</title>
        <authorList>
            <person name="Poehlein A."/>
            <person name="Seedorf H."/>
            <person name="Daniel R."/>
        </authorList>
    </citation>
    <scope>NUCLEOTIDE SEQUENCE [LARGE SCALE GENOMIC DNA]</scope>
    <source>
        <strain evidence="1 2">DSM 11501</strain>
    </source>
</reference>
<dbReference type="PROSITE" id="PS50176">
    <property type="entry name" value="ARM_REPEAT"/>
    <property type="match status" value="1"/>
</dbReference>
<comment type="caution">
    <text evidence="1">The sequence shown here is derived from an EMBL/GenBank/DDBJ whole genome shotgun (WGS) entry which is preliminary data.</text>
</comment>
<dbReference type="Proteomes" id="UP000077066">
    <property type="component" value="Unassembled WGS sequence"/>
</dbReference>
<protein>
    <submittedName>
        <fullName evidence="1">Putative lyase</fullName>
    </submittedName>
</protein>
<sequence length="158" mass="17321">MAKDINELIDDLGNSDEFVQEEAIADLELRSDESTDYLIEALTIKKSKDIKIGVAKVLGFIGDSKAIDPLIATLKDPNKLVRREASTALSRMGDSAVEPLINILDSDDWKIRGAAAWALGNLKDLRAIEPLEKLLKDESGFVKAGAKWAIDNLNKSNQ</sequence>
<dbReference type="AlphaFoldDB" id="A0A166D9V4"/>
<gene>
    <name evidence="1" type="ORF">MBFIL_06560</name>
</gene>
<organism evidence="1 2">
    <name type="scientific">Methanobrevibacter filiformis</name>
    <dbReference type="NCBI Taxonomy" id="55758"/>
    <lineage>
        <taxon>Archaea</taxon>
        <taxon>Methanobacteriati</taxon>
        <taxon>Methanobacteriota</taxon>
        <taxon>Methanomada group</taxon>
        <taxon>Methanobacteria</taxon>
        <taxon>Methanobacteriales</taxon>
        <taxon>Methanobacteriaceae</taxon>
        <taxon>Methanobrevibacter</taxon>
    </lineage>
</organism>
<dbReference type="InterPro" id="IPR011989">
    <property type="entry name" value="ARM-like"/>
</dbReference>
<proteinExistence type="predicted"/>
<dbReference type="InterPro" id="IPR016024">
    <property type="entry name" value="ARM-type_fold"/>
</dbReference>
<dbReference type="InterPro" id="IPR004155">
    <property type="entry name" value="PBS_lyase_HEAT"/>
</dbReference>
<accession>A0A166D9V4</accession>
<dbReference type="PANTHER" id="PTHR12697:SF5">
    <property type="entry name" value="DEOXYHYPUSINE HYDROXYLASE"/>
    <property type="match status" value="1"/>
</dbReference>
<dbReference type="RefSeq" id="WP_066971489.1">
    <property type="nucleotide sequence ID" value="NZ_LWMT01000098.1"/>
</dbReference>